<protein>
    <submittedName>
        <fullName evidence="5">Glycosyltransferase family 61 protein</fullName>
        <ecNumber evidence="5">2.4.-.-</ecNumber>
    </submittedName>
</protein>
<dbReference type="PANTHER" id="PTHR20961">
    <property type="entry name" value="GLYCOSYLTRANSFERASE"/>
    <property type="match status" value="1"/>
</dbReference>
<keyword evidence="2 5" id="KW-0808">Transferase</keyword>
<sequence length="430" mass="48068">MTRLLSLLRFADRALLTQAARAAGRVIRGRIRHVLVPPLSRAFKSPYLANSALHATPERYGVVEYGCGETITVPRPPDSGELPGSFVKRVGTWNLSRPWYALIADARLLGPTALAYTAENAIVGESIIPENYAVRGAPVTTRSVCLSALPPSWFPRVDEACSMVGPWSQSYFEWLVEFLPRLRAVEHFRECTGRRLKIIIDAKPTPWQWESLQLLGFTPDDLIVWNGRAARVGLLLVPSFPRRLCEPGRAISLVSPEALRWTRDSILSKLPPASEDGPRRVLISRRKAPGRRVVNEDEVMGLLSRFGFVSRVLEDLSFTEQVRLFAKARCVVAPHGAGLANMTFSRELRVVELYGSYVNPSFFTLAASLNFRYGCLRCESIRSIHPKRDDLKIDIIKLERLLGEIEAGCRSQLLQASGERRDHEAIFGPG</sequence>
<accession>A0AAU7CQ30</accession>
<evidence type="ECO:0000256" key="1">
    <source>
        <dbReference type="ARBA" id="ARBA00022676"/>
    </source>
</evidence>
<keyword evidence="1 5" id="KW-0328">Glycosyltransferase</keyword>
<feature type="domain" description="Glycosyltransferase 61 catalytic" evidence="4">
    <location>
        <begin position="171"/>
        <end position="347"/>
    </location>
</feature>
<dbReference type="RefSeq" id="WP_406700193.1">
    <property type="nucleotide sequence ID" value="NZ_CP155447.1"/>
</dbReference>
<reference evidence="5" key="1">
    <citation type="submission" date="2024-05" db="EMBL/GenBank/DDBJ databases">
        <title>Planctomycetes of the genus Singulisphaera possess chitinolytic capabilities.</title>
        <authorList>
            <person name="Ivanova A."/>
        </authorList>
    </citation>
    <scope>NUCLEOTIDE SEQUENCE</scope>
    <source>
        <strain evidence="5">Ch08T</strain>
    </source>
</reference>
<name>A0AAU7CQ30_9BACT</name>
<dbReference type="GO" id="GO:0016757">
    <property type="term" value="F:glycosyltransferase activity"/>
    <property type="evidence" value="ECO:0007669"/>
    <property type="project" value="UniProtKB-KW"/>
</dbReference>
<keyword evidence="3" id="KW-0325">Glycoprotein</keyword>
<dbReference type="EC" id="2.4.-.-" evidence="5"/>
<evidence type="ECO:0000313" key="5">
    <source>
        <dbReference type="EMBL" id="XBH07356.1"/>
    </source>
</evidence>
<gene>
    <name evidence="5" type="ORF">V5E97_15320</name>
</gene>
<organism evidence="5">
    <name type="scientific">Singulisphaera sp. Ch08</name>
    <dbReference type="NCBI Taxonomy" id="3120278"/>
    <lineage>
        <taxon>Bacteria</taxon>
        <taxon>Pseudomonadati</taxon>
        <taxon>Planctomycetota</taxon>
        <taxon>Planctomycetia</taxon>
        <taxon>Isosphaerales</taxon>
        <taxon>Isosphaeraceae</taxon>
        <taxon>Singulisphaera</taxon>
    </lineage>
</organism>
<proteinExistence type="predicted"/>
<evidence type="ECO:0000256" key="2">
    <source>
        <dbReference type="ARBA" id="ARBA00022679"/>
    </source>
</evidence>
<dbReference type="InterPro" id="IPR007657">
    <property type="entry name" value="Glycosyltransferase_61"/>
</dbReference>
<dbReference type="AlphaFoldDB" id="A0AAU7CQ30"/>
<dbReference type="Pfam" id="PF04577">
    <property type="entry name" value="Glyco_transf_61"/>
    <property type="match status" value="1"/>
</dbReference>
<dbReference type="InterPro" id="IPR049625">
    <property type="entry name" value="Glyco_transf_61_cat"/>
</dbReference>
<evidence type="ECO:0000256" key="3">
    <source>
        <dbReference type="ARBA" id="ARBA00023180"/>
    </source>
</evidence>
<evidence type="ECO:0000259" key="4">
    <source>
        <dbReference type="Pfam" id="PF04577"/>
    </source>
</evidence>
<dbReference type="EMBL" id="CP155447">
    <property type="protein sequence ID" value="XBH07356.1"/>
    <property type="molecule type" value="Genomic_DNA"/>
</dbReference>